<keyword evidence="4" id="KW-1185">Reference proteome</keyword>
<dbReference type="InterPro" id="IPR001387">
    <property type="entry name" value="Cro/C1-type_HTH"/>
</dbReference>
<feature type="compositionally biased region" description="Polar residues" evidence="1">
    <location>
        <begin position="119"/>
        <end position="134"/>
    </location>
</feature>
<dbReference type="HOGENOM" id="CLU_130951_0_0_4"/>
<dbReference type="GO" id="GO:0003677">
    <property type="term" value="F:DNA binding"/>
    <property type="evidence" value="ECO:0007669"/>
    <property type="project" value="InterPro"/>
</dbReference>
<dbReference type="STRING" id="1424334.W822_08220"/>
<dbReference type="InterPro" id="IPR010982">
    <property type="entry name" value="Lambda_DNA-bd_dom_sf"/>
</dbReference>
<dbReference type="OrthoDB" id="5422231at2"/>
<evidence type="ECO:0000259" key="2">
    <source>
        <dbReference type="PROSITE" id="PS50943"/>
    </source>
</evidence>
<dbReference type="PATRIC" id="fig|1424334.3.peg.1647"/>
<evidence type="ECO:0000313" key="4">
    <source>
        <dbReference type="Proteomes" id="UP000018733"/>
    </source>
</evidence>
<sequence>MANKTAALLPSTSRLLADFGERLKLARLRRRLTAKLVAERAGMSLMTLRSLEAGGAGVTIGAYVSVMQVLGMVQDIAKLAADDQVGRQLQDAQMVSGRASQTGKSAGAKRGAIEKVANSRKTVSRRTANNQSMSRKPFSHQVLEPVEQQKEDASAITTESLAALIDTRRKK</sequence>
<dbReference type="Gene3D" id="1.10.260.40">
    <property type="entry name" value="lambda repressor-like DNA-binding domains"/>
    <property type="match status" value="1"/>
</dbReference>
<accession>V8QUX8</accession>
<comment type="caution">
    <text evidence="3">The sequence shown here is derived from an EMBL/GenBank/DDBJ whole genome shotgun (WGS) entry which is preliminary data.</text>
</comment>
<name>V8QUX8_9BURK</name>
<evidence type="ECO:0000256" key="1">
    <source>
        <dbReference type="SAM" id="MobiDB-lite"/>
    </source>
</evidence>
<feature type="domain" description="HTH cro/C1-type" evidence="2">
    <location>
        <begin position="23"/>
        <end position="79"/>
    </location>
</feature>
<dbReference type="EMBL" id="AYXT01000009">
    <property type="protein sequence ID" value="ETF02814.1"/>
    <property type="molecule type" value="Genomic_DNA"/>
</dbReference>
<dbReference type="RefSeq" id="WP_024004620.1">
    <property type="nucleotide sequence ID" value="NZ_KI650979.1"/>
</dbReference>
<organism evidence="3 4">
    <name type="scientific">Advenella kashmirensis W13003</name>
    <dbReference type="NCBI Taxonomy" id="1424334"/>
    <lineage>
        <taxon>Bacteria</taxon>
        <taxon>Pseudomonadati</taxon>
        <taxon>Pseudomonadota</taxon>
        <taxon>Betaproteobacteria</taxon>
        <taxon>Burkholderiales</taxon>
        <taxon>Alcaligenaceae</taxon>
    </lineage>
</organism>
<dbReference type="SUPFAM" id="SSF47413">
    <property type="entry name" value="lambda repressor-like DNA-binding domains"/>
    <property type="match status" value="1"/>
</dbReference>
<feature type="region of interest" description="Disordered" evidence="1">
    <location>
        <begin position="92"/>
        <end position="111"/>
    </location>
</feature>
<reference evidence="3 4" key="1">
    <citation type="journal article" date="2014" name="Genome Announc.">
        <title>Draft Genome Sequence of Advenella kashmirensis Strain W13003, a Polycyclic Aromatic Hydrocarbon-Degrading Bacterium.</title>
        <authorList>
            <person name="Wang X."/>
            <person name="Jin D."/>
            <person name="Zhou L."/>
            <person name="Wu L."/>
            <person name="An W."/>
            <person name="Zhao L."/>
        </authorList>
    </citation>
    <scope>NUCLEOTIDE SEQUENCE [LARGE SCALE GENOMIC DNA]</scope>
    <source>
        <strain evidence="3 4">W13003</strain>
    </source>
</reference>
<dbReference type="Proteomes" id="UP000018733">
    <property type="component" value="Unassembled WGS sequence"/>
</dbReference>
<protein>
    <submittedName>
        <fullName evidence="3">XRE family transcriptional regulator</fullName>
    </submittedName>
</protein>
<dbReference type="PROSITE" id="PS50943">
    <property type="entry name" value="HTH_CROC1"/>
    <property type="match status" value="1"/>
</dbReference>
<dbReference type="Pfam" id="PF13560">
    <property type="entry name" value="HTH_31"/>
    <property type="match status" value="1"/>
</dbReference>
<proteinExistence type="predicted"/>
<feature type="compositionally biased region" description="Polar residues" evidence="1">
    <location>
        <begin position="92"/>
        <end position="104"/>
    </location>
</feature>
<dbReference type="AlphaFoldDB" id="V8QUX8"/>
<gene>
    <name evidence="3" type="ORF">W822_08220</name>
</gene>
<evidence type="ECO:0000313" key="3">
    <source>
        <dbReference type="EMBL" id="ETF02814.1"/>
    </source>
</evidence>
<dbReference type="eggNOG" id="COG1396">
    <property type="taxonomic scope" value="Bacteria"/>
</dbReference>
<feature type="region of interest" description="Disordered" evidence="1">
    <location>
        <begin position="116"/>
        <end position="155"/>
    </location>
</feature>